<sequence length="337" mass="36100">MNVSPWAMIVAASSKLIGTRYYKRSFGKDFFEKNTFSPGDTTGHGTHTAFIAAGNPVRISSMLGLGHVTIRGGASSARFAVINKLIGTRYYKRSFGKDFFEKNTFSPGDTTGHGTHTAFIAAGNLVRISSMLGLGHVTIRGGASSARIAVIKYGGCDDVDILHAFNDAIVDGVDIISVSVEGKINIYIYIKNWIIPCNATRILTVFAAGNSGLDRSSIMNVSPWAMFVAASSKLIGTRYYKRSFGKDFFEKNTFSPGDTTGHGTHTAFIAAGNPVRISSMLGLGHVTIRGGASSARFAVIKYGGCDDVDILHAFNDAIVDGVDIISVSVEGNYIYIY</sequence>
<keyword evidence="2" id="KW-1185">Reference proteome</keyword>
<name>A0ACB0K7Q8_TRIPR</name>
<gene>
    <name evidence="1" type="ORF">MILVUS5_LOCUS20312</name>
</gene>
<protein>
    <submittedName>
        <fullName evidence="1">Uncharacterized protein</fullName>
    </submittedName>
</protein>
<proteinExistence type="predicted"/>
<comment type="caution">
    <text evidence="1">The sequence shown here is derived from an EMBL/GenBank/DDBJ whole genome shotgun (WGS) entry which is preliminary data.</text>
</comment>
<accession>A0ACB0K7Q8</accession>
<dbReference type="EMBL" id="CASHSV030000206">
    <property type="protein sequence ID" value="CAJ2652895.1"/>
    <property type="molecule type" value="Genomic_DNA"/>
</dbReference>
<reference evidence="1" key="1">
    <citation type="submission" date="2023-10" db="EMBL/GenBank/DDBJ databases">
        <authorList>
            <person name="Rodriguez Cubillos JULIANA M."/>
            <person name="De Vega J."/>
        </authorList>
    </citation>
    <scope>NUCLEOTIDE SEQUENCE</scope>
</reference>
<organism evidence="1 2">
    <name type="scientific">Trifolium pratense</name>
    <name type="common">Red clover</name>
    <dbReference type="NCBI Taxonomy" id="57577"/>
    <lineage>
        <taxon>Eukaryota</taxon>
        <taxon>Viridiplantae</taxon>
        <taxon>Streptophyta</taxon>
        <taxon>Embryophyta</taxon>
        <taxon>Tracheophyta</taxon>
        <taxon>Spermatophyta</taxon>
        <taxon>Magnoliopsida</taxon>
        <taxon>eudicotyledons</taxon>
        <taxon>Gunneridae</taxon>
        <taxon>Pentapetalae</taxon>
        <taxon>rosids</taxon>
        <taxon>fabids</taxon>
        <taxon>Fabales</taxon>
        <taxon>Fabaceae</taxon>
        <taxon>Papilionoideae</taxon>
        <taxon>50 kb inversion clade</taxon>
        <taxon>NPAAA clade</taxon>
        <taxon>Hologalegina</taxon>
        <taxon>IRL clade</taxon>
        <taxon>Trifolieae</taxon>
        <taxon>Trifolium</taxon>
    </lineage>
</organism>
<evidence type="ECO:0000313" key="2">
    <source>
        <dbReference type="Proteomes" id="UP001177021"/>
    </source>
</evidence>
<dbReference type="Proteomes" id="UP001177021">
    <property type="component" value="Unassembled WGS sequence"/>
</dbReference>
<evidence type="ECO:0000313" key="1">
    <source>
        <dbReference type="EMBL" id="CAJ2652895.1"/>
    </source>
</evidence>